<feature type="region of interest" description="Disordered" evidence="2">
    <location>
        <begin position="53"/>
        <end position="157"/>
    </location>
</feature>
<organism evidence="3 4">
    <name type="scientific">Malus domestica</name>
    <name type="common">Apple</name>
    <name type="synonym">Pyrus malus</name>
    <dbReference type="NCBI Taxonomy" id="3750"/>
    <lineage>
        <taxon>Eukaryota</taxon>
        <taxon>Viridiplantae</taxon>
        <taxon>Streptophyta</taxon>
        <taxon>Embryophyta</taxon>
        <taxon>Tracheophyta</taxon>
        <taxon>Spermatophyta</taxon>
        <taxon>Magnoliopsida</taxon>
        <taxon>eudicotyledons</taxon>
        <taxon>Gunneridae</taxon>
        <taxon>Pentapetalae</taxon>
        <taxon>rosids</taxon>
        <taxon>fabids</taxon>
        <taxon>Rosales</taxon>
        <taxon>Rosaceae</taxon>
        <taxon>Amygdaloideae</taxon>
        <taxon>Maleae</taxon>
        <taxon>Malus</taxon>
    </lineage>
</organism>
<dbReference type="PANTHER" id="PTHR33144">
    <property type="entry name" value="OS10G0409366 PROTEIN-RELATED"/>
    <property type="match status" value="1"/>
</dbReference>
<comment type="caution">
    <text evidence="3">The sequence shown here is derived from an EMBL/GenBank/DDBJ whole genome shotgun (WGS) entry which is preliminary data.</text>
</comment>
<dbReference type="InterPro" id="IPR004252">
    <property type="entry name" value="Probable_transposase_24"/>
</dbReference>
<keyword evidence="1" id="KW-0175">Coiled coil</keyword>
<gene>
    <name evidence="3" type="ORF">DVH24_025420</name>
</gene>
<dbReference type="EMBL" id="RDQH01000342">
    <property type="protein sequence ID" value="RXH71919.1"/>
    <property type="molecule type" value="Genomic_DNA"/>
</dbReference>
<protein>
    <submittedName>
        <fullName evidence="3">Uncharacterized protein</fullName>
    </submittedName>
</protein>
<reference evidence="3 4" key="1">
    <citation type="submission" date="2018-10" db="EMBL/GenBank/DDBJ databases">
        <title>A high-quality apple genome assembly.</title>
        <authorList>
            <person name="Hu J."/>
        </authorList>
    </citation>
    <scope>NUCLEOTIDE SEQUENCE [LARGE SCALE GENOMIC DNA]</scope>
    <source>
        <strain evidence="4">cv. HFTH1</strain>
        <tissue evidence="3">Young leaf</tissue>
    </source>
</reference>
<evidence type="ECO:0000256" key="1">
    <source>
        <dbReference type="SAM" id="Coils"/>
    </source>
</evidence>
<dbReference type="Proteomes" id="UP000290289">
    <property type="component" value="Chromosome 16"/>
</dbReference>
<sequence length="499" mass="57460">MFTAQIALLFHRLGRSWRRPSHKFKYFGLTIEIRSRVLSSINNRAQGVAFDKKMAPKRGRGKAMEELIPPSPMRAKMGRSQARPSQQCGQSSSQPRLSRPSQHITLNQTQQQPPITRRTQSQLETQLQQNPSASSCGDEPLATPLNKTGENQSEGIRKGRGAALSISEWGTGTKVHIDFDSKWKPIKENATRFSGQLGIIARNGQRVPLTYVSWTEMPDHVLDDIWKEVTDNTDVPDAYKFHCLKVIGNRWRDWKCRVKQRWYDAYLTDEQRLSFTPPQVTTDQWKTLVKYWGLPNIKEYSEANKANRAHGGAPHRTGRTSFAQLKHEMREKGEKTDRLSMFIKTRTKKTKNDDRDLFDEESGHIINQFNQCLEEREEHEQDEDYREEVFTRVMGPDAYGRVRMYGTGITPSQVFCQSSRSSNVNEDTIREEVERQYKTKIDDLKAKHESEIEDLRSKYSEVSSKLHLVMTHIGFHVNTSPSGSGQVCMEIVMKSLDHN</sequence>
<evidence type="ECO:0000256" key="2">
    <source>
        <dbReference type="SAM" id="MobiDB-lite"/>
    </source>
</evidence>
<feature type="compositionally biased region" description="Polar residues" evidence="2">
    <location>
        <begin position="145"/>
        <end position="154"/>
    </location>
</feature>
<feature type="coiled-coil region" evidence="1">
    <location>
        <begin position="438"/>
        <end position="465"/>
    </location>
</feature>
<evidence type="ECO:0000313" key="4">
    <source>
        <dbReference type="Proteomes" id="UP000290289"/>
    </source>
</evidence>
<dbReference type="PANTHER" id="PTHR33144:SF52">
    <property type="match status" value="1"/>
</dbReference>
<accession>A0A498HLW1</accession>
<proteinExistence type="predicted"/>
<name>A0A498HLW1_MALDO</name>
<dbReference type="AlphaFoldDB" id="A0A498HLW1"/>
<keyword evidence="4" id="KW-1185">Reference proteome</keyword>
<evidence type="ECO:0000313" key="3">
    <source>
        <dbReference type="EMBL" id="RXH71919.1"/>
    </source>
</evidence>
<feature type="compositionally biased region" description="Polar residues" evidence="2">
    <location>
        <begin position="123"/>
        <end position="135"/>
    </location>
</feature>
<feature type="compositionally biased region" description="Low complexity" evidence="2">
    <location>
        <begin position="85"/>
        <end position="122"/>
    </location>
</feature>
<dbReference type="Pfam" id="PF03004">
    <property type="entry name" value="Transposase_24"/>
    <property type="match status" value="1"/>
</dbReference>